<dbReference type="InterPro" id="IPR052076">
    <property type="entry name" value="TRP_cation_channel"/>
</dbReference>
<dbReference type="InterPro" id="IPR005821">
    <property type="entry name" value="Ion_trans_dom"/>
</dbReference>
<keyword evidence="14" id="KW-0325">Glycoprotein</keyword>
<evidence type="ECO:0000256" key="18">
    <source>
        <dbReference type="SAM" id="MobiDB-lite"/>
    </source>
</evidence>
<keyword evidence="11 17" id="KW-0040">ANK repeat</keyword>
<evidence type="ECO:0000256" key="8">
    <source>
        <dbReference type="ARBA" id="ARBA00022737"/>
    </source>
</evidence>
<dbReference type="PROSITE" id="PS50088">
    <property type="entry name" value="ANK_REPEAT"/>
    <property type="match status" value="1"/>
</dbReference>
<keyword evidence="4" id="KW-0268">Exocytosis</keyword>
<feature type="domain" description="Ion transport" evidence="20">
    <location>
        <begin position="708"/>
        <end position="916"/>
    </location>
</feature>
<dbReference type="VEuPathDB" id="VectorBase:RSAN_036040"/>
<dbReference type="EMBL" id="JABSTV010001252">
    <property type="protein sequence ID" value="KAH7947097.1"/>
    <property type="molecule type" value="Genomic_DNA"/>
</dbReference>
<dbReference type="PANTHER" id="PTHR47143">
    <property type="entry name" value="TRANSIENT RECEPTOR POTENTIAL CATION CHANNEL PROTEIN PAINLESS"/>
    <property type="match status" value="1"/>
</dbReference>
<keyword evidence="5" id="KW-1052">Target cell membrane</keyword>
<feature type="region of interest" description="Disordered" evidence="18">
    <location>
        <begin position="628"/>
        <end position="648"/>
    </location>
</feature>
<keyword evidence="3" id="KW-0813">Transport</keyword>
<keyword evidence="12" id="KW-0406">Ion transport</keyword>
<dbReference type="InterPro" id="IPR002110">
    <property type="entry name" value="Ankyrin_rpt"/>
</dbReference>
<dbReference type="InterPro" id="IPR036770">
    <property type="entry name" value="Ankyrin_rpt-contain_sf"/>
</dbReference>
<gene>
    <name evidence="22" type="ORF">HPB52_007528</name>
</gene>
<comment type="caution">
    <text evidence="22">The sequence shown here is derived from an EMBL/GenBank/DDBJ whole genome shotgun (WGS) entry which is preliminary data.</text>
</comment>
<dbReference type="GO" id="GO:0005216">
    <property type="term" value="F:monoatomic ion channel activity"/>
    <property type="evidence" value="ECO:0007669"/>
    <property type="project" value="InterPro"/>
</dbReference>
<keyword evidence="23" id="KW-1185">Reference proteome</keyword>
<keyword evidence="10" id="KW-0528">Neurotoxin</keyword>
<evidence type="ECO:0000259" key="20">
    <source>
        <dbReference type="Pfam" id="PF00520"/>
    </source>
</evidence>
<evidence type="ECO:0000256" key="7">
    <source>
        <dbReference type="ARBA" id="ARBA00022692"/>
    </source>
</evidence>
<name>A0A9D4PP32_RHISA</name>
<evidence type="ECO:0000256" key="5">
    <source>
        <dbReference type="ARBA" id="ARBA00022537"/>
    </source>
</evidence>
<keyword evidence="6" id="KW-0716">Sensory transduction</keyword>
<dbReference type="Gene3D" id="1.25.40.20">
    <property type="entry name" value="Ankyrin repeat-containing domain"/>
    <property type="match status" value="1"/>
</dbReference>
<dbReference type="InterPro" id="IPR036691">
    <property type="entry name" value="Endo/exonu/phosph_ase_sf"/>
</dbReference>
<reference evidence="22" key="1">
    <citation type="journal article" date="2020" name="Cell">
        <title>Large-Scale Comparative Analyses of Tick Genomes Elucidate Their Genetic Diversity and Vector Capacities.</title>
        <authorList>
            <consortium name="Tick Genome and Microbiome Consortium (TIGMIC)"/>
            <person name="Jia N."/>
            <person name="Wang J."/>
            <person name="Shi W."/>
            <person name="Du L."/>
            <person name="Sun Y."/>
            <person name="Zhan W."/>
            <person name="Jiang J.F."/>
            <person name="Wang Q."/>
            <person name="Zhang B."/>
            <person name="Ji P."/>
            <person name="Bell-Sakyi L."/>
            <person name="Cui X.M."/>
            <person name="Yuan T.T."/>
            <person name="Jiang B.G."/>
            <person name="Yang W.F."/>
            <person name="Lam T.T."/>
            <person name="Chang Q.C."/>
            <person name="Ding S.J."/>
            <person name="Wang X.J."/>
            <person name="Zhu J.G."/>
            <person name="Ruan X.D."/>
            <person name="Zhao L."/>
            <person name="Wei J.T."/>
            <person name="Ye R.Z."/>
            <person name="Que T.C."/>
            <person name="Du C.H."/>
            <person name="Zhou Y.H."/>
            <person name="Cheng J.X."/>
            <person name="Dai P.F."/>
            <person name="Guo W.B."/>
            <person name="Han X.H."/>
            <person name="Huang E.J."/>
            <person name="Li L.F."/>
            <person name="Wei W."/>
            <person name="Gao Y.C."/>
            <person name="Liu J.Z."/>
            <person name="Shao H.Z."/>
            <person name="Wang X."/>
            <person name="Wang C.C."/>
            <person name="Yang T.C."/>
            <person name="Huo Q.B."/>
            <person name="Li W."/>
            <person name="Chen H.Y."/>
            <person name="Chen S.E."/>
            <person name="Zhou L.G."/>
            <person name="Ni X.B."/>
            <person name="Tian J.H."/>
            <person name="Sheng Y."/>
            <person name="Liu T."/>
            <person name="Pan Y.S."/>
            <person name="Xia L.Y."/>
            <person name="Li J."/>
            <person name="Zhao F."/>
            <person name="Cao W.C."/>
        </authorList>
    </citation>
    <scope>NUCLEOTIDE SEQUENCE</scope>
    <source>
        <strain evidence="22">Rsan-2018</strain>
    </source>
</reference>
<evidence type="ECO:0000256" key="3">
    <source>
        <dbReference type="ARBA" id="ARBA00022448"/>
    </source>
</evidence>
<feature type="transmembrane region" description="Helical" evidence="19">
    <location>
        <begin position="674"/>
        <end position="695"/>
    </location>
</feature>
<evidence type="ECO:0000256" key="16">
    <source>
        <dbReference type="ARBA" id="ARBA00023303"/>
    </source>
</evidence>
<dbReference type="GO" id="GO:0044218">
    <property type="term" value="C:other organism cell membrane"/>
    <property type="evidence" value="ECO:0007669"/>
    <property type="project" value="UniProtKB-KW"/>
</dbReference>
<dbReference type="Pfam" id="PF00520">
    <property type="entry name" value="Ion_trans"/>
    <property type="match status" value="1"/>
</dbReference>
<comment type="subcellular location">
    <subcellularLocation>
        <location evidence="1">Membrane</location>
        <topology evidence="1">Multi-pass membrane protein</topology>
    </subcellularLocation>
    <subcellularLocation>
        <location evidence="2">Target cell membrane</location>
    </subcellularLocation>
</comment>
<dbReference type="VEuPathDB" id="VectorBase:RSAN_046796"/>
<evidence type="ECO:0000256" key="11">
    <source>
        <dbReference type="ARBA" id="ARBA00023043"/>
    </source>
</evidence>
<dbReference type="SUPFAM" id="SSF56219">
    <property type="entry name" value="DNase I-like"/>
    <property type="match status" value="1"/>
</dbReference>
<keyword evidence="7 19" id="KW-0812">Transmembrane</keyword>
<dbReference type="SUPFAM" id="SSF140860">
    <property type="entry name" value="Pseudo ankyrin repeat-like"/>
    <property type="match status" value="1"/>
</dbReference>
<keyword evidence="9 19" id="KW-1133">Transmembrane helix</keyword>
<feature type="region of interest" description="Disordered" evidence="18">
    <location>
        <begin position="464"/>
        <end position="484"/>
    </location>
</feature>
<keyword evidence="13 19" id="KW-0472">Membrane</keyword>
<sequence>MARGAPSESLIWQWNCRGFQRKRALVQQHLTLLDEKPLAIALQESGKAAKLSGYQAFSSDKGDKSRVTTLIKRNIAAIEHEVNSREIEAVLLEILTGRKDEPSVFLLNLYSTPRQRKVRFRALFRKAIEAAGTNPLLIVGDFNAAHPEWGYSKQDPKGRQLWEDAHELGLTLHTDPSSPSRVGNSVCADTSPDLTFSKNVTDLKWTNSEWNFGSDHFILALILKKGVKTRRARQPRITDWELFRDKRDQSATDKIENIDKWTKTLARHVEEATKTLDGDDAPEIADSKLLHIRCDEMEGGMSLAKTWGLLRHLLDPTNSKTQSGIRLSKARHAFKGTDAEFMNKLTALYIGDTRSTALPEYNGAPNEELDAPFTEAEVRAEILGLKTKSAPGPDGITNKILRNLDDASISALTEYMQEIWTKGVLPSQWNRPTARTWTSVCKVTPKSLKIIGYFAENPLHSNKPSAWRKKPRGVKTSSPASNRGGAGPRCLGLCAEDGEPLHIAAEFGNESVVKLLLNRKDVRDFVCKRNANKKNCLDMAIEEEHRDVVEALLKSRFWKELLQNSTDSEQYGTHQTPLRNLIRTMPDLATLVFNSCVTVEAGSDEDPNKSVTYQYQFLDDAFCGCGADDSGDESDSDSDSPAPGKSANERRRALLGHELCKSLLLHKWESYGRYVYYSTMSIYLLFLGCLTSFAMGTPAPCPLDFPHFNTTCSFISRYNTCAVIGEASDEGQYMQTDFARKAKIIIFMVSLIFLLKEVFQMYNTRWNYLDLENLSEWSCYVCSLLFVFNFTDCSASTGVPEPWQWHLGVVSVFLSWALLVIYIRKLPFLGIYVVMFTNVLSTFCQFFMVFFLFIVAFALTFFALLQNQAPFDTPWKAIMKTTVMMVGEIEYDSIFTENVLPYETSSYILMALFIVLHDHHNVQLARRSGSR</sequence>
<evidence type="ECO:0000313" key="22">
    <source>
        <dbReference type="EMBL" id="KAH7947097.1"/>
    </source>
</evidence>
<keyword evidence="10" id="KW-0800">Toxin</keyword>
<protein>
    <recommendedName>
        <fullName evidence="24">Ion transport domain-containing protein</fullName>
    </recommendedName>
</protein>
<evidence type="ECO:0000256" key="6">
    <source>
        <dbReference type="ARBA" id="ARBA00022606"/>
    </source>
</evidence>
<keyword evidence="8" id="KW-0677">Repeat</keyword>
<dbReference type="GO" id="GO:0034703">
    <property type="term" value="C:cation channel complex"/>
    <property type="evidence" value="ECO:0007669"/>
    <property type="project" value="UniProtKB-ARBA"/>
</dbReference>
<dbReference type="Pfam" id="PF14529">
    <property type="entry name" value="Exo_endo_phos_2"/>
    <property type="match status" value="1"/>
</dbReference>
<dbReference type="AlphaFoldDB" id="A0A9D4PP32"/>
<evidence type="ECO:0000256" key="19">
    <source>
        <dbReference type="SAM" id="Phobius"/>
    </source>
</evidence>
<proteinExistence type="predicted"/>
<feature type="transmembrane region" description="Helical" evidence="19">
    <location>
        <begin position="843"/>
        <end position="865"/>
    </location>
</feature>
<keyword evidence="15" id="KW-1053">Target membrane</keyword>
<dbReference type="SMART" id="SM00248">
    <property type="entry name" value="ANK"/>
    <property type="match status" value="2"/>
</dbReference>
<dbReference type="InterPro" id="IPR005135">
    <property type="entry name" value="Endo/exonuclease/phosphatase"/>
</dbReference>
<evidence type="ECO:0000256" key="17">
    <source>
        <dbReference type="PROSITE-ProRule" id="PRU00023"/>
    </source>
</evidence>
<evidence type="ECO:0000256" key="14">
    <source>
        <dbReference type="ARBA" id="ARBA00023180"/>
    </source>
</evidence>
<evidence type="ECO:0000313" key="23">
    <source>
        <dbReference type="Proteomes" id="UP000821837"/>
    </source>
</evidence>
<dbReference type="GO" id="GO:0044231">
    <property type="term" value="C:host cell presynaptic membrane"/>
    <property type="evidence" value="ECO:0007669"/>
    <property type="project" value="UniProtKB-KW"/>
</dbReference>
<dbReference type="GO" id="GO:0006887">
    <property type="term" value="P:exocytosis"/>
    <property type="evidence" value="ECO:0007669"/>
    <property type="project" value="UniProtKB-KW"/>
</dbReference>
<evidence type="ECO:0008006" key="24">
    <source>
        <dbReference type="Google" id="ProtNLM"/>
    </source>
</evidence>
<dbReference type="PROSITE" id="PS50297">
    <property type="entry name" value="ANK_REP_REGION"/>
    <property type="match status" value="1"/>
</dbReference>
<keyword evidence="16" id="KW-0407">Ion channel</keyword>
<evidence type="ECO:0000256" key="1">
    <source>
        <dbReference type="ARBA" id="ARBA00004141"/>
    </source>
</evidence>
<feature type="compositionally biased region" description="Acidic residues" evidence="18">
    <location>
        <begin position="629"/>
        <end position="638"/>
    </location>
</feature>
<feature type="repeat" description="ANK" evidence="17">
    <location>
        <begin position="496"/>
        <end position="519"/>
    </location>
</feature>
<feature type="domain" description="Endonuclease/exonuclease/phosphatase" evidence="21">
    <location>
        <begin position="106"/>
        <end position="218"/>
    </location>
</feature>
<feature type="transmembrane region" description="Helical" evidence="19">
    <location>
        <begin position="744"/>
        <end position="762"/>
    </location>
</feature>
<evidence type="ECO:0000256" key="9">
    <source>
        <dbReference type="ARBA" id="ARBA00022989"/>
    </source>
</evidence>
<dbReference type="Proteomes" id="UP000821837">
    <property type="component" value="Chromosome 6"/>
</dbReference>
<organism evidence="22 23">
    <name type="scientific">Rhipicephalus sanguineus</name>
    <name type="common">Brown dog tick</name>
    <name type="synonym">Ixodes sanguineus</name>
    <dbReference type="NCBI Taxonomy" id="34632"/>
    <lineage>
        <taxon>Eukaryota</taxon>
        <taxon>Metazoa</taxon>
        <taxon>Ecdysozoa</taxon>
        <taxon>Arthropoda</taxon>
        <taxon>Chelicerata</taxon>
        <taxon>Arachnida</taxon>
        <taxon>Acari</taxon>
        <taxon>Parasitiformes</taxon>
        <taxon>Ixodida</taxon>
        <taxon>Ixodoidea</taxon>
        <taxon>Ixodidae</taxon>
        <taxon>Rhipicephalinae</taxon>
        <taxon>Rhipicephalus</taxon>
        <taxon>Rhipicephalus</taxon>
    </lineage>
</organism>
<evidence type="ECO:0000256" key="13">
    <source>
        <dbReference type="ARBA" id="ARBA00023136"/>
    </source>
</evidence>
<evidence type="ECO:0000256" key="12">
    <source>
        <dbReference type="ARBA" id="ARBA00023065"/>
    </source>
</evidence>
<keyword evidence="10" id="KW-0638">Presynaptic neurotoxin</keyword>
<dbReference type="PANTHER" id="PTHR47143:SF1">
    <property type="entry name" value="ION_TRANS DOMAIN-CONTAINING PROTEIN"/>
    <property type="match status" value="1"/>
</dbReference>
<dbReference type="GO" id="GO:0003824">
    <property type="term" value="F:catalytic activity"/>
    <property type="evidence" value="ECO:0007669"/>
    <property type="project" value="InterPro"/>
</dbReference>
<reference evidence="22" key="2">
    <citation type="submission" date="2021-09" db="EMBL/GenBank/DDBJ databases">
        <authorList>
            <person name="Jia N."/>
            <person name="Wang J."/>
            <person name="Shi W."/>
            <person name="Du L."/>
            <person name="Sun Y."/>
            <person name="Zhan W."/>
            <person name="Jiang J."/>
            <person name="Wang Q."/>
            <person name="Zhang B."/>
            <person name="Ji P."/>
            <person name="Sakyi L.B."/>
            <person name="Cui X."/>
            <person name="Yuan T."/>
            <person name="Jiang B."/>
            <person name="Yang W."/>
            <person name="Lam T.T.-Y."/>
            <person name="Chang Q."/>
            <person name="Ding S."/>
            <person name="Wang X."/>
            <person name="Zhu J."/>
            <person name="Ruan X."/>
            <person name="Zhao L."/>
            <person name="Wei J."/>
            <person name="Que T."/>
            <person name="Du C."/>
            <person name="Cheng J."/>
            <person name="Dai P."/>
            <person name="Han X."/>
            <person name="Huang E."/>
            <person name="Gao Y."/>
            <person name="Liu J."/>
            <person name="Shao H."/>
            <person name="Ye R."/>
            <person name="Li L."/>
            <person name="Wei W."/>
            <person name="Wang X."/>
            <person name="Wang C."/>
            <person name="Huo Q."/>
            <person name="Li W."/>
            <person name="Guo W."/>
            <person name="Chen H."/>
            <person name="Chen S."/>
            <person name="Zhou L."/>
            <person name="Zhou L."/>
            <person name="Ni X."/>
            <person name="Tian J."/>
            <person name="Zhou Y."/>
            <person name="Sheng Y."/>
            <person name="Liu T."/>
            <person name="Pan Y."/>
            <person name="Xia L."/>
            <person name="Li J."/>
            <person name="Zhao F."/>
            <person name="Cao W."/>
        </authorList>
    </citation>
    <scope>NUCLEOTIDE SEQUENCE</scope>
    <source>
        <strain evidence="22">Rsan-2018</strain>
        <tissue evidence="22">Larvae</tissue>
    </source>
</reference>
<evidence type="ECO:0000259" key="21">
    <source>
        <dbReference type="Pfam" id="PF14529"/>
    </source>
</evidence>
<evidence type="ECO:0000256" key="15">
    <source>
        <dbReference type="ARBA" id="ARBA00023298"/>
    </source>
</evidence>
<evidence type="ECO:0000256" key="2">
    <source>
        <dbReference type="ARBA" id="ARBA00004175"/>
    </source>
</evidence>
<evidence type="ECO:0000256" key="4">
    <source>
        <dbReference type="ARBA" id="ARBA00022483"/>
    </source>
</evidence>
<evidence type="ECO:0000256" key="10">
    <source>
        <dbReference type="ARBA" id="ARBA00023028"/>
    </source>
</evidence>
<dbReference type="Pfam" id="PF12796">
    <property type="entry name" value="Ank_2"/>
    <property type="match status" value="1"/>
</dbReference>
<accession>A0A9D4PP32</accession>
<feature type="transmembrane region" description="Helical" evidence="19">
    <location>
        <begin position="899"/>
        <end position="917"/>
    </location>
</feature>
<dbReference type="Gene3D" id="3.60.10.10">
    <property type="entry name" value="Endonuclease/exonuclease/phosphatase"/>
    <property type="match status" value="1"/>
</dbReference>